<protein>
    <submittedName>
        <fullName evidence="3">Universal stress protein</fullName>
    </submittedName>
</protein>
<dbReference type="CDD" id="cd00293">
    <property type="entry name" value="USP-like"/>
    <property type="match status" value="1"/>
</dbReference>
<reference evidence="3" key="1">
    <citation type="journal article" date="2015" name="Int. J. Syst. Evol. Microbiol.">
        <title>Rhizobium oryzicola sp. nov., potential plant-growth-promoting endophytic bacteria isolated from rice roots.</title>
        <authorList>
            <person name="Zhang X.X."/>
            <person name="Gao J.S."/>
            <person name="Cao Y.H."/>
            <person name="Sheirdil R.A."/>
            <person name="Wang X.C."/>
            <person name="Zhang L."/>
        </authorList>
    </citation>
    <scope>NUCLEOTIDE SEQUENCE</scope>
    <source>
        <strain evidence="3">05753</strain>
    </source>
</reference>
<dbReference type="Gene3D" id="3.40.50.12370">
    <property type="match status" value="1"/>
</dbReference>
<dbReference type="RefSeq" id="WP_302076224.1">
    <property type="nucleotide sequence ID" value="NZ_JAUKWQ010000002.1"/>
</dbReference>
<dbReference type="InterPro" id="IPR006016">
    <property type="entry name" value="UspA"/>
</dbReference>
<evidence type="ECO:0000313" key="4">
    <source>
        <dbReference type="Proteomes" id="UP001169006"/>
    </source>
</evidence>
<dbReference type="SUPFAM" id="SSF52402">
    <property type="entry name" value="Adenine nucleotide alpha hydrolases-like"/>
    <property type="match status" value="2"/>
</dbReference>
<evidence type="ECO:0000259" key="2">
    <source>
        <dbReference type="Pfam" id="PF00582"/>
    </source>
</evidence>
<dbReference type="Pfam" id="PF00582">
    <property type="entry name" value="Usp"/>
    <property type="match status" value="2"/>
</dbReference>
<dbReference type="EMBL" id="JAUKWQ010000002">
    <property type="protein sequence ID" value="MDO1582078.1"/>
    <property type="molecule type" value="Genomic_DNA"/>
</dbReference>
<feature type="domain" description="UspA" evidence="2">
    <location>
        <begin position="151"/>
        <end position="276"/>
    </location>
</feature>
<keyword evidence="4" id="KW-1185">Reference proteome</keyword>
<sequence>MLFKTILTVIGSKEGEADLNRAIEFATQLGAHLTVLAVDVATPPVLSDYPVDVLWLEQRTAEMKTLHAAADKAQAACQVAGIPFDLERYYTEGGLIAEVIFRKALYSDLVLIGEKVRASNDLLRAIVDGAVFEAQRPLLVLPKNDALPATIKTVLLAWNSRAEAGRATREAIEFLAQADVVHVAVVDPDAAYSENGGEPGADVAAFLDRHGVDVTVHQIASGGRPVQDVLAQYAADLGADLIVMGAYGHSRMRERIFGGVTQSMLESPPVPVFMAR</sequence>
<comment type="caution">
    <text evidence="3">The sequence shown here is derived from an EMBL/GenBank/DDBJ whole genome shotgun (WGS) entry which is preliminary data.</text>
</comment>
<evidence type="ECO:0000256" key="1">
    <source>
        <dbReference type="ARBA" id="ARBA00008791"/>
    </source>
</evidence>
<comment type="similarity">
    <text evidence="1">Belongs to the universal stress protein A family.</text>
</comment>
<feature type="domain" description="UspA" evidence="2">
    <location>
        <begin position="3"/>
        <end position="116"/>
    </location>
</feature>
<proteinExistence type="inferred from homology"/>
<reference evidence="3" key="2">
    <citation type="submission" date="2023-07" db="EMBL/GenBank/DDBJ databases">
        <authorList>
            <person name="Sun H."/>
        </authorList>
    </citation>
    <scope>NUCLEOTIDE SEQUENCE</scope>
    <source>
        <strain evidence="3">05753</strain>
    </source>
</reference>
<name>A0ABT8SVJ8_9HYPH</name>
<accession>A0ABT8SVJ8</accession>
<gene>
    <name evidence="3" type="ORF">Q2T52_08220</name>
</gene>
<organism evidence="3 4">
    <name type="scientific">Rhizobium oryzicola</name>
    <dbReference type="NCBI Taxonomy" id="1232668"/>
    <lineage>
        <taxon>Bacteria</taxon>
        <taxon>Pseudomonadati</taxon>
        <taxon>Pseudomonadota</taxon>
        <taxon>Alphaproteobacteria</taxon>
        <taxon>Hyphomicrobiales</taxon>
        <taxon>Rhizobiaceae</taxon>
        <taxon>Rhizobium/Agrobacterium group</taxon>
        <taxon>Rhizobium</taxon>
    </lineage>
</organism>
<evidence type="ECO:0000313" key="3">
    <source>
        <dbReference type="EMBL" id="MDO1582078.1"/>
    </source>
</evidence>
<dbReference type="Proteomes" id="UP001169006">
    <property type="component" value="Unassembled WGS sequence"/>
</dbReference>
<dbReference type="PANTHER" id="PTHR46268">
    <property type="entry name" value="STRESS RESPONSE PROTEIN NHAX"/>
    <property type="match status" value="1"/>
</dbReference>
<dbReference type="PANTHER" id="PTHR46268:SF15">
    <property type="entry name" value="UNIVERSAL STRESS PROTEIN HP_0031"/>
    <property type="match status" value="1"/>
</dbReference>
<dbReference type="PRINTS" id="PR01438">
    <property type="entry name" value="UNVRSLSTRESS"/>
</dbReference>
<dbReference type="InterPro" id="IPR006015">
    <property type="entry name" value="Universal_stress_UspA"/>
</dbReference>